<accession>D3FBT4</accession>
<evidence type="ECO:0000313" key="4">
    <source>
        <dbReference type="Proteomes" id="UP000008229"/>
    </source>
</evidence>
<dbReference type="eggNOG" id="COG2159">
    <property type="taxonomic scope" value="Bacteria"/>
</dbReference>
<protein>
    <submittedName>
        <fullName evidence="3">Amidohydrolase 2</fullName>
    </submittedName>
</protein>
<keyword evidence="4" id="KW-1185">Reference proteome</keyword>
<dbReference type="Gene3D" id="3.20.20.140">
    <property type="entry name" value="Metal-dependent hydrolases"/>
    <property type="match status" value="1"/>
</dbReference>
<dbReference type="KEGG" id="cwo:Cwoe_2930"/>
<dbReference type="AlphaFoldDB" id="D3FBT4"/>
<dbReference type="InterPro" id="IPR032466">
    <property type="entry name" value="Metal_Hydrolase"/>
</dbReference>
<dbReference type="HOGENOM" id="CLU_703408_0_0_11"/>
<evidence type="ECO:0000256" key="1">
    <source>
        <dbReference type="ARBA" id="ARBA00023239"/>
    </source>
</evidence>
<dbReference type="GO" id="GO:0019748">
    <property type="term" value="P:secondary metabolic process"/>
    <property type="evidence" value="ECO:0007669"/>
    <property type="project" value="TreeGrafter"/>
</dbReference>
<dbReference type="InterPro" id="IPR032465">
    <property type="entry name" value="ACMSD"/>
</dbReference>
<dbReference type="GO" id="GO:0016831">
    <property type="term" value="F:carboxy-lyase activity"/>
    <property type="evidence" value="ECO:0007669"/>
    <property type="project" value="InterPro"/>
</dbReference>
<dbReference type="OrthoDB" id="149172at2"/>
<dbReference type="PANTHER" id="PTHR21240">
    <property type="entry name" value="2-AMINO-3-CARBOXYLMUCONATE-6-SEMIALDEHYDE DECARBOXYLASE"/>
    <property type="match status" value="1"/>
</dbReference>
<keyword evidence="1" id="KW-0456">Lyase</keyword>
<evidence type="ECO:0000259" key="2">
    <source>
        <dbReference type="Pfam" id="PF04909"/>
    </source>
</evidence>
<dbReference type="RefSeq" id="WP_012934400.1">
    <property type="nucleotide sequence ID" value="NC_013739.1"/>
</dbReference>
<dbReference type="Pfam" id="PF04909">
    <property type="entry name" value="Amidohydro_2"/>
    <property type="match status" value="1"/>
</dbReference>
<dbReference type="Proteomes" id="UP000008229">
    <property type="component" value="Chromosome"/>
</dbReference>
<reference evidence="3 4" key="1">
    <citation type="journal article" date="2010" name="Stand. Genomic Sci.">
        <title>Complete genome sequence of Conexibacter woesei type strain (ID131577).</title>
        <authorList>
            <person name="Pukall R."/>
            <person name="Lapidus A."/>
            <person name="Glavina Del Rio T."/>
            <person name="Copeland A."/>
            <person name="Tice H."/>
            <person name="Cheng J.-F."/>
            <person name="Lucas S."/>
            <person name="Chen F."/>
            <person name="Nolan M."/>
            <person name="Bruce D."/>
            <person name="Goodwin L."/>
            <person name="Pitluck S."/>
            <person name="Mavromatis K."/>
            <person name="Ivanova N."/>
            <person name="Ovchinnikova G."/>
            <person name="Pati A."/>
            <person name="Chen A."/>
            <person name="Palaniappan K."/>
            <person name="Land M."/>
            <person name="Hauser L."/>
            <person name="Chang Y.-J."/>
            <person name="Jeffries C.D."/>
            <person name="Chain P."/>
            <person name="Meincke L."/>
            <person name="Sims D."/>
            <person name="Brettin T."/>
            <person name="Detter J.C."/>
            <person name="Rohde M."/>
            <person name="Goeker M."/>
            <person name="Bristow J."/>
            <person name="Eisen J.A."/>
            <person name="Markowitz V."/>
            <person name="Kyrpides N.C."/>
            <person name="Klenk H.-P."/>
            <person name="Hugenholtz P."/>
        </authorList>
    </citation>
    <scope>NUCLEOTIDE SEQUENCE [LARGE SCALE GENOMIC DNA]</scope>
    <source>
        <strain evidence="4">DSM 14684 / CIP 108061 / JCM 11494 / NBRC 100937 / ID131577</strain>
    </source>
</reference>
<gene>
    <name evidence="3" type="ordered locus">Cwoe_2930</name>
</gene>
<dbReference type="SUPFAM" id="SSF51556">
    <property type="entry name" value="Metallo-dependent hydrolases"/>
    <property type="match status" value="1"/>
</dbReference>
<dbReference type="InterPro" id="IPR006680">
    <property type="entry name" value="Amidohydro-rel"/>
</dbReference>
<sequence>MSRPDLSVDAALLRWLADEREQLGEGDGAASVALLDAHTHVGEHDPDTMRCAPQELIAHLEEADARGVVFALREPDGYPGPNDAVLAAAADSGGRLVAFGRIDPAAEPAHEARRTLDAGARGIKLHPRGESFTLDDARLEDVWALAHERRIPVLVHAGRGIPSLGAHAVQVATRYPGVRLILAHAGISDLAWIGRQAQELRNLYFDTSWWAPSDLLALFATVPAGQILFASDAPYGRTPVTALEIVRIARQAGVDDRHIRLVLGEQMQRLIDGEEPLDGGAPSGVTAVAVDVMLDRVATYLTAGFGAFAARNAAAGAEMLSLARLSCAVPADAPQAAHCRVIVELLDAGERRLAAAAADAPGVLPAGIFLLALALNVARTPDVPVPHELVLD</sequence>
<evidence type="ECO:0000313" key="3">
    <source>
        <dbReference type="EMBL" id="ADB51349.1"/>
    </source>
</evidence>
<dbReference type="CDD" id="cd01292">
    <property type="entry name" value="metallo-dependent_hydrolases"/>
    <property type="match status" value="1"/>
</dbReference>
<dbReference type="GO" id="GO:0005737">
    <property type="term" value="C:cytoplasm"/>
    <property type="evidence" value="ECO:0007669"/>
    <property type="project" value="TreeGrafter"/>
</dbReference>
<organism evidence="3 4">
    <name type="scientific">Conexibacter woesei (strain DSM 14684 / CCUG 47730 / CIP 108061 / JCM 11494 / NBRC 100937 / ID131577)</name>
    <dbReference type="NCBI Taxonomy" id="469383"/>
    <lineage>
        <taxon>Bacteria</taxon>
        <taxon>Bacillati</taxon>
        <taxon>Actinomycetota</taxon>
        <taxon>Thermoleophilia</taxon>
        <taxon>Solirubrobacterales</taxon>
        <taxon>Conexibacteraceae</taxon>
        <taxon>Conexibacter</taxon>
    </lineage>
</organism>
<reference evidence="4" key="2">
    <citation type="submission" date="2010-01" db="EMBL/GenBank/DDBJ databases">
        <title>The complete genome of Conexibacter woesei DSM 14684.</title>
        <authorList>
            <consortium name="US DOE Joint Genome Institute (JGI-PGF)"/>
            <person name="Lucas S."/>
            <person name="Copeland A."/>
            <person name="Lapidus A."/>
            <person name="Glavina del Rio T."/>
            <person name="Dalin E."/>
            <person name="Tice H."/>
            <person name="Bruce D."/>
            <person name="Goodwin L."/>
            <person name="Pitluck S."/>
            <person name="Kyrpides N."/>
            <person name="Mavromatis K."/>
            <person name="Ivanova N."/>
            <person name="Mikhailova N."/>
            <person name="Chertkov O."/>
            <person name="Brettin T."/>
            <person name="Detter J.C."/>
            <person name="Han C."/>
            <person name="Larimer F."/>
            <person name="Land M."/>
            <person name="Hauser L."/>
            <person name="Markowitz V."/>
            <person name="Cheng J.-F."/>
            <person name="Hugenholtz P."/>
            <person name="Woyke T."/>
            <person name="Wu D."/>
            <person name="Pukall R."/>
            <person name="Steenblock K."/>
            <person name="Schneider S."/>
            <person name="Klenk H.-P."/>
            <person name="Eisen J.A."/>
        </authorList>
    </citation>
    <scope>NUCLEOTIDE SEQUENCE [LARGE SCALE GENOMIC DNA]</scope>
    <source>
        <strain evidence="4">DSM 14684 / CIP 108061 / JCM 11494 / NBRC 100937 / ID131577</strain>
    </source>
</reference>
<proteinExistence type="predicted"/>
<name>D3FBT4_CONWI</name>
<feature type="domain" description="Amidohydrolase-related" evidence="2">
    <location>
        <begin position="36"/>
        <end position="241"/>
    </location>
</feature>
<dbReference type="EMBL" id="CP001854">
    <property type="protein sequence ID" value="ADB51349.1"/>
    <property type="molecule type" value="Genomic_DNA"/>
</dbReference>
<dbReference type="PANTHER" id="PTHR21240:SF28">
    <property type="entry name" value="ISO-OROTATE DECARBOXYLASE (EUROFUNG)"/>
    <property type="match status" value="1"/>
</dbReference>
<keyword evidence="3" id="KW-0378">Hydrolase</keyword>
<dbReference type="GO" id="GO:0016787">
    <property type="term" value="F:hydrolase activity"/>
    <property type="evidence" value="ECO:0007669"/>
    <property type="project" value="UniProtKB-KW"/>
</dbReference>
<dbReference type="STRING" id="469383.Cwoe_2930"/>